<protein>
    <submittedName>
        <fullName evidence="10">Site-specific recombinase XerD</fullName>
    </submittedName>
    <submittedName>
        <fullName evidence="9">Tyrosine-type recombinase/integrase</fullName>
    </submittedName>
</protein>
<evidence type="ECO:0000259" key="8">
    <source>
        <dbReference type="PROSITE" id="PS51900"/>
    </source>
</evidence>
<dbReference type="OrthoDB" id="9784724at2"/>
<keyword evidence="3 5" id="KW-0238">DNA-binding</keyword>
<evidence type="ECO:0000256" key="1">
    <source>
        <dbReference type="ARBA" id="ARBA00008857"/>
    </source>
</evidence>
<evidence type="ECO:0000256" key="5">
    <source>
        <dbReference type="PROSITE-ProRule" id="PRU01248"/>
    </source>
</evidence>
<dbReference type="RefSeq" id="WP_074681401.1">
    <property type="nucleotide sequence ID" value="NZ_CBCSET010000005.1"/>
</dbReference>
<organism evidence="10 11">
    <name type="scientific">Ectopseudomonas alcaliphila</name>
    <dbReference type="NCBI Taxonomy" id="101564"/>
    <lineage>
        <taxon>Bacteria</taxon>
        <taxon>Pseudomonadati</taxon>
        <taxon>Pseudomonadota</taxon>
        <taxon>Gammaproteobacteria</taxon>
        <taxon>Pseudomonadales</taxon>
        <taxon>Pseudomonadaceae</taxon>
        <taxon>Ectopseudomonas</taxon>
    </lineage>
</organism>
<dbReference type="GO" id="GO:0003677">
    <property type="term" value="F:DNA binding"/>
    <property type="evidence" value="ECO:0007669"/>
    <property type="project" value="UniProtKB-UniRule"/>
</dbReference>
<dbReference type="PANTHER" id="PTHR30349">
    <property type="entry name" value="PHAGE INTEGRASE-RELATED"/>
    <property type="match status" value="1"/>
</dbReference>
<gene>
    <name evidence="10" type="ORF">SAMN05216575_108121</name>
    <name evidence="9" type="ORF">SIM71_23810</name>
</gene>
<dbReference type="InterPro" id="IPR011010">
    <property type="entry name" value="DNA_brk_join_enz"/>
</dbReference>
<dbReference type="EMBL" id="FNAE01000008">
    <property type="protein sequence ID" value="SDF48945.1"/>
    <property type="molecule type" value="Genomic_DNA"/>
</dbReference>
<evidence type="ECO:0000256" key="6">
    <source>
        <dbReference type="SAM" id="MobiDB-lite"/>
    </source>
</evidence>
<feature type="domain" description="Tyr recombinase" evidence="7">
    <location>
        <begin position="299"/>
        <end position="481"/>
    </location>
</feature>
<dbReference type="EMBL" id="JAWXXP010000001">
    <property type="protein sequence ID" value="MDX5995101.1"/>
    <property type="molecule type" value="Genomic_DNA"/>
</dbReference>
<sequence length="489" mass="55796">MASDNLVLRSGIWHARLAIPEDARHALNRREFTASLKTGSKTEAQRLKLSYLQHWQSLIVQARGTSKLDPEDARIQAKEMAERARDFFADVAQAYITNGPMSIEKAENMADFLTLGPEHSEEEWSRIIRHFEEGKTLDPFEFNRDLQSLVNSNMERQADALPLKPVDREDIRQILKDPSHYQAKSPITTTRIKAFKTFQEDVKGIVQKTVDTQVAKLENLKKWLESNRRDLTHESITAYMDTLSVSEKTKKQFLFAGSSFWKWALRYDENFKKLHRDQQSPFQNHDFPTNRSKKASTSTERKAFSTEDVARLYNTAKGLKNRETLADLILLGAYTGARIEELCRIKTTDIVMEEGIKCIHISDGKTKSSERHIPIHPALKNVLERLVENSEDGYLIKSTSGNKYGNRSDALSKQFGRLKTDLGYNNQFVFHSFRKTVITQLQRADIPGILIASIVGHETGTITFDVYSSGPSPKQKLKAISTLNYSIKI</sequence>
<proteinExistence type="inferred from homology"/>
<reference evidence="9 12" key="2">
    <citation type="submission" date="2023-11" db="EMBL/GenBank/DDBJ databases">
        <title>MicrobeMod: A computational toolkit for identifying prokaryotic methylation and restriction-modification with nanopore sequencing.</title>
        <authorList>
            <person name="Crits-Christoph A."/>
            <person name="Kang S.C."/>
            <person name="Lee H."/>
            <person name="Ostrov N."/>
        </authorList>
    </citation>
    <scope>NUCLEOTIDE SEQUENCE [LARGE SCALE GENOMIC DNA]</scope>
    <source>
        <strain evidence="9 12">ATCC BAA-571</strain>
    </source>
</reference>
<dbReference type="Pfam" id="PF00589">
    <property type="entry name" value="Phage_integrase"/>
    <property type="match status" value="1"/>
</dbReference>
<dbReference type="Pfam" id="PF20172">
    <property type="entry name" value="DUF6538"/>
    <property type="match status" value="1"/>
</dbReference>
<evidence type="ECO:0000313" key="12">
    <source>
        <dbReference type="Proteomes" id="UP001278050"/>
    </source>
</evidence>
<feature type="domain" description="Core-binding (CB)" evidence="8">
    <location>
        <begin position="186"/>
        <end position="265"/>
    </location>
</feature>
<evidence type="ECO:0000313" key="11">
    <source>
        <dbReference type="Proteomes" id="UP000182413"/>
    </source>
</evidence>
<dbReference type="PROSITE" id="PS51900">
    <property type="entry name" value="CB"/>
    <property type="match status" value="1"/>
</dbReference>
<dbReference type="InterPro" id="IPR044068">
    <property type="entry name" value="CB"/>
</dbReference>
<evidence type="ECO:0000256" key="2">
    <source>
        <dbReference type="ARBA" id="ARBA00022908"/>
    </source>
</evidence>
<keyword evidence="2" id="KW-0229">DNA integration</keyword>
<name>A0A1G7LHJ1_9GAMM</name>
<dbReference type="AlphaFoldDB" id="A0A1G7LHJ1"/>
<evidence type="ECO:0000259" key="7">
    <source>
        <dbReference type="PROSITE" id="PS51898"/>
    </source>
</evidence>
<dbReference type="InterPro" id="IPR013762">
    <property type="entry name" value="Integrase-like_cat_sf"/>
</dbReference>
<evidence type="ECO:0000256" key="3">
    <source>
        <dbReference type="ARBA" id="ARBA00023125"/>
    </source>
</evidence>
<evidence type="ECO:0000256" key="4">
    <source>
        <dbReference type="ARBA" id="ARBA00023172"/>
    </source>
</evidence>
<keyword evidence="12" id="KW-1185">Reference proteome</keyword>
<keyword evidence="4" id="KW-0233">DNA recombination</keyword>
<dbReference type="PROSITE" id="PS51898">
    <property type="entry name" value="TYR_RECOMBINASE"/>
    <property type="match status" value="1"/>
</dbReference>
<evidence type="ECO:0000313" key="9">
    <source>
        <dbReference type="EMBL" id="MDX5995101.1"/>
    </source>
</evidence>
<dbReference type="InterPro" id="IPR046668">
    <property type="entry name" value="DUF6538"/>
</dbReference>
<dbReference type="CDD" id="cd01184">
    <property type="entry name" value="INT_C_like_1"/>
    <property type="match status" value="1"/>
</dbReference>
<dbReference type="Proteomes" id="UP001278050">
    <property type="component" value="Unassembled WGS sequence"/>
</dbReference>
<evidence type="ECO:0000313" key="10">
    <source>
        <dbReference type="EMBL" id="SDF48945.1"/>
    </source>
</evidence>
<dbReference type="SUPFAM" id="SSF56349">
    <property type="entry name" value="DNA breaking-rejoining enzymes"/>
    <property type="match status" value="1"/>
</dbReference>
<accession>A0A1G7LHJ1</accession>
<comment type="similarity">
    <text evidence="1">Belongs to the 'phage' integrase family.</text>
</comment>
<dbReference type="InterPro" id="IPR050090">
    <property type="entry name" value="Tyrosine_recombinase_XerCD"/>
</dbReference>
<dbReference type="GO" id="GO:0006310">
    <property type="term" value="P:DNA recombination"/>
    <property type="evidence" value="ECO:0007669"/>
    <property type="project" value="UniProtKB-KW"/>
</dbReference>
<feature type="compositionally biased region" description="Polar residues" evidence="6">
    <location>
        <begin position="279"/>
        <end position="298"/>
    </location>
</feature>
<dbReference type="Gene3D" id="1.10.443.10">
    <property type="entry name" value="Intergrase catalytic core"/>
    <property type="match status" value="1"/>
</dbReference>
<reference evidence="10 11" key="1">
    <citation type="submission" date="2016-10" db="EMBL/GenBank/DDBJ databases">
        <authorList>
            <person name="de Groot N.N."/>
        </authorList>
    </citation>
    <scope>NUCLEOTIDE SEQUENCE [LARGE SCALE GENOMIC DNA]</scope>
    <source>
        <strain evidence="10 11">JCM 10630</strain>
    </source>
</reference>
<feature type="region of interest" description="Disordered" evidence="6">
    <location>
        <begin position="278"/>
        <end position="301"/>
    </location>
</feature>
<dbReference type="GO" id="GO:0015074">
    <property type="term" value="P:DNA integration"/>
    <property type="evidence" value="ECO:0007669"/>
    <property type="project" value="UniProtKB-KW"/>
</dbReference>
<dbReference type="InterPro" id="IPR002104">
    <property type="entry name" value="Integrase_catalytic"/>
</dbReference>
<dbReference type="PANTHER" id="PTHR30349:SF41">
    <property type="entry name" value="INTEGRASE_RECOMBINASE PROTEIN MJ0367-RELATED"/>
    <property type="match status" value="1"/>
</dbReference>
<dbReference type="Proteomes" id="UP000182413">
    <property type="component" value="Unassembled WGS sequence"/>
</dbReference>